<dbReference type="Gene3D" id="3.40.50.720">
    <property type="entry name" value="NAD(P)-binding Rossmann-like Domain"/>
    <property type="match status" value="1"/>
</dbReference>
<dbReference type="Pfam" id="PF00441">
    <property type="entry name" value="Acyl-CoA_dh_1"/>
    <property type="match status" value="1"/>
</dbReference>
<keyword evidence="12" id="KW-1185">Reference proteome</keyword>
<evidence type="ECO:0008006" key="13">
    <source>
        <dbReference type="Google" id="ProtNLM"/>
    </source>
</evidence>
<evidence type="ECO:0000259" key="7">
    <source>
        <dbReference type="Pfam" id="PF01408"/>
    </source>
</evidence>
<dbReference type="PANTHER" id="PTHR43292">
    <property type="entry name" value="ACYL-COA DEHYDROGENASE"/>
    <property type="match status" value="1"/>
</dbReference>
<protein>
    <recommendedName>
        <fullName evidence="13">Acyl-CoA dehydrogenase</fullName>
    </recommendedName>
</protein>
<dbReference type="Proteomes" id="UP000320888">
    <property type="component" value="Unassembled WGS sequence"/>
</dbReference>
<gene>
    <name evidence="11" type="ORF">FNZ23_09215</name>
</gene>
<feature type="domain" description="Gfo/Idh/MocA-like oxidoreductase N-terminal" evidence="7">
    <location>
        <begin position="454"/>
        <end position="536"/>
    </location>
</feature>
<dbReference type="EMBL" id="VKLS01000073">
    <property type="protein sequence ID" value="TSB42555.1"/>
    <property type="molecule type" value="Genomic_DNA"/>
</dbReference>
<dbReference type="InterPro" id="IPR036291">
    <property type="entry name" value="NAD(P)-bd_dom_sf"/>
</dbReference>
<keyword evidence="3" id="KW-0285">Flavoprotein</keyword>
<dbReference type="InterPro" id="IPR013786">
    <property type="entry name" value="AcylCoA_DH/ox_N"/>
</dbReference>
<organism evidence="11 12">
    <name type="scientific">Streptomyces benahoarensis</name>
    <dbReference type="NCBI Taxonomy" id="2595054"/>
    <lineage>
        <taxon>Bacteria</taxon>
        <taxon>Bacillati</taxon>
        <taxon>Actinomycetota</taxon>
        <taxon>Actinomycetes</taxon>
        <taxon>Kitasatosporales</taxon>
        <taxon>Streptomycetaceae</taxon>
        <taxon>Streptomyces</taxon>
    </lineage>
</organism>
<feature type="domain" description="Acyl-CoA oxidase/dehydrogenase middle" evidence="8">
    <location>
        <begin position="283"/>
        <end position="377"/>
    </location>
</feature>
<dbReference type="RefSeq" id="WP_185993905.1">
    <property type="nucleotide sequence ID" value="NZ_VKLS01000073.1"/>
</dbReference>
<comment type="caution">
    <text evidence="11">The sequence shown here is derived from an EMBL/GenBank/DDBJ whole genome shotgun (WGS) entry which is preliminary data.</text>
</comment>
<dbReference type="GO" id="GO:0016627">
    <property type="term" value="F:oxidoreductase activity, acting on the CH-CH group of donors"/>
    <property type="evidence" value="ECO:0007669"/>
    <property type="project" value="InterPro"/>
</dbReference>
<comment type="cofactor">
    <cofactor evidence="1">
        <name>FAD</name>
        <dbReference type="ChEBI" id="CHEBI:57692"/>
    </cofactor>
</comment>
<dbReference type="InterPro" id="IPR046373">
    <property type="entry name" value="Acyl-CoA_Oxase/DH_mid-dom_sf"/>
</dbReference>
<evidence type="ECO:0000259" key="9">
    <source>
        <dbReference type="Pfam" id="PF02771"/>
    </source>
</evidence>
<evidence type="ECO:0000256" key="5">
    <source>
        <dbReference type="ARBA" id="ARBA00023002"/>
    </source>
</evidence>
<feature type="domain" description="Acyl-CoA dehydrogenase/oxidase N-terminal" evidence="9">
    <location>
        <begin position="198"/>
        <end position="279"/>
    </location>
</feature>
<evidence type="ECO:0000256" key="3">
    <source>
        <dbReference type="ARBA" id="ARBA00022630"/>
    </source>
</evidence>
<proteinExistence type="inferred from homology"/>
<keyword evidence="4" id="KW-0274">FAD</keyword>
<evidence type="ECO:0000313" key="12">
    <source>
        <dbReference type="Proteomes" id="UP000320888"/>
    </source>
</evidence>
<dbReference type="Pfam" id="PF02770">
    <property type="entry name" value="Acyl-CoA_dh_M"/>
    <property type="match status" value="1"/>
</dbReference>
<sequence>TRPTAEVRADAVTVPAARRLALDEALVRDLAGVLYAAESCGTAAYTLRTAAEHAAVRVQFGRPIGQFQAVKHLCATMLIRCETARALVWDAARALDAPPAERGLAAALATATALDAAFDCAKDCVQILGGTGFTWEHDAHLHLRRAIVTRQLLGPGDAHRQRAVRLAADGVRRTLHLELPSTAEEFRGRARTALDAARGLDPAAARRALAASGYAAPHLPPPYGLGAGPVQQLAIQQETAAAGVEISGLSIATWVVPALLTHGTEAQRARYLPPTLRGDLAWCQLFSEPEAGSDLASLRTRAERTADGWRVTGQKVWTSAAREADHGILLARTDPDAPKHRGLTFFVVDMRTPGITVRPLREITGDALFNEVYFDDVELPADAVVGAVDDGWKVARTTLGNERVHMADQMTFGTGLETLLGHAARRDGAVRARAGALAAEAHALGCLALRTTLRQVADAHRIPVAQRHADLDALLAAGLDAAFVHAPTAAHPEIVARLLDAGVPTYVDKPLAYELADSRRLVHLAEERGVGLAVGFNRRHAPGYADCRAHPRELILLQKNRVGMPEDPRTLVLDDFIHVVDTLRFLAPGEVEHIDVRARIRDGLMEHVVLQLSGDGFTAIGTMNRRSGSAEEVLDVSGGDARRQVVNLGDVIDHHGDPAVRRRGDWVPVARQRGIEQAALAFLDAVRAGERPSALDALRTHELCERVVTDALARTTGA</sequence>
<accession>A0A553ZMD6</accession>
<evidence type="ECO:0000313" key="11">
    <source>
        <dbReference type="EMBL" id="TSB42555.1"/>
    </source>
</evidence>
<dbReference type="InterPro" id="IPR009100">
    <property type="entry name" value="AcylCoA_DH/oxidase_NM_dom_sf"/>
</dbReference>
<dbReference type="InterPro" id="IPR000683">
    <property type="entry name" value="Gfo/Idh/MocA-like_OxRdtase_N"/>
</dbReference>
<dbReference type="InterPro" id="IPR006091">
    <property type="entry name" value="Acyl-CoA_Oxase/DH_mid-dom"/>
</dbReference>
<evidence type="ECO:0000256" key="4">
    <source>
        <dbReference type="ARBA" id="ARBA00022827"/>
    </source>
</evidence>
<evidence type="ECO:0000259" key="6">
    <source>
        <dbReference type="Pfam" id="PF00441"/>
    </source>
</evidence>
<dbReference type="Gene3D" id="3.30.360.10">
    <property type="entry name" value="Dihydrodipicolinate Reductase, domain 2"/>
    <property type="match status" value="1"/>
</dbReference>
<dbReference type="GO" id="GO:0050660">
    <property type="term" value="F:flavin adenine dinucleotide binding"/>
    <property type="evidence" value="ECO:0007669"/>
    <property type="project" value="InterPro"/>
</dbReference>
<dbReference type="SUPFAM" id="SSF55347">
    <property type="entry name" value="Glyceraldehyde-3-phosphate dehydrogenase-like, C-terminal domain"/>
    <property type="match status" value="1"/>
</dbReference>
<dbReference type="InterPro" id="IPR037069">
    <property type="entry name" value="AcylCoA_DH/ox_N_sf"/>
</dbReference>
<feature type="domain" description="Acyl-CoA dehydrogenase/oxidase C-terminal" evidence="6">
    <location>
        <begin position="35"/>
        <end position="162"/>
    </location>
</feature>
<dbReference type="PANTHER" id="PTHR43292:SF4">
    <property type="entry name" value="ACYL-COA DEHYDROGENASE FADE34"/>
    <property type="match status" value="1"/>
</dbReference>
<dbReference type="SUPFAM" id="SSF51735">
    <property type="entry name" value="NAD(P)-binding Rossmann-fold domains"/>
    <property type="match status" value="1"/>
</dbReference>
<dbReference type="Pfam" id="PF02771">
    <property type="entry name" value="Acyl-CoA_dh_N"/>
    <property type="match status" value="1"/>
</dbReference>
<dbReference type="SUPFAM" id="SSF56645">
    <property type="entry name" value="Acyl-CoA dehydrogenase NM domain-like"/>
    <property type="match status" value="1"/>
</dbReference>
<feature type="domain" description="YceM-like C-terminal" evidence="10">
    <location>
        <begin position="558"/>
        <end position="649"/>
    </location>
</feature>
<dbReference type="InterPro" id="IPR052161">
    <property type="entry name" value="Mycobact_Acyl-CoA_DH"/>
</dbReference>
<dbReference type="Pfam" id="PF21378">
    <property type="entry name" value="YceM-like_C"/>
    <property type="match status" value="1"/>
</dbReference>
<evidence type="ECO:0000259" key="8">
    <source>
        <dbReference type="Pfam" id="PF02770"/>
    </source>
</evidence>
<dbReference type="Gene3D" id="1.10.540.10">
    <property type="entry name" value="Acyl-CoA dehydrogenase/oxidase, N-terminal domain"/>
    <property type="match status" value="1"/>
</dbReference>
<dbReference type="SUPFAM" id="SSF47203">
    <property type="entry name" value="Acyl-CoA dehydrogenase C-terminal domain-like"/>
    <property type="match status" value="1"/>
</dbReference>
<dbReference type="Pfam" id="PF01408">
    <property type="entry name" value="GFO_IDH_MocA"/>
    <property type="match status" value="1"/>
</dbReference>
<dbReference type="InterPro" id="IPR036250">
    <property type="entry name" value="AcylCo_DH-like_C"/>
</dbReference>
<dbReference type="Gene3D" id="1.20.140.10">
    <property type="entry name" value="Butyryl-CoA Dehydrogenase, subunit A, domain 3"/>
    <property type="match status" value="1"/>
</dbReference>
<dbReference type="GO" id="GO:0005886">
    <property type="term" value="C:plasma membrane"/>
    <property type="evidence" value="ECO:0007669"/>
    <property type="project" value="TreeGrafter"/>
</dbReference>
<keyword evidence="5" id="KW-0560">Oxidoreductase</keyword>
<dbReference type="InterPro" id="IPR009075">
    <property type="entry name" value="AcylCo_DH/oxidase_C"/>
</dbReference>
<evidence type="ECO:0000256" key="2">
    <source>
        <dbReference type="ARBA" id="ARBA00009347"/>
    </source>
</evidence>
<comment type="similarity">
    <text evidence="2">Belongs to the acyl-CoA dehydrogenase family.</text>
</comment>
<dbReference type="FunFam" id="2.40.110.10:FF:000011">
    <property type="entry name" value="Acyl-CoA dehydrogenase FadE34"/>
    <property type="match status" value="1"/>
</dbReference>
<evidence type="ECO:0000259" key="10">
    <source>
        <dbReference type="Pfam" id="PF21378"/>
    </source>
</evidence>
<name>A0A553ZMD6_9ACTN</name>
<dbReference type="Gene3D" id="2.40.110.10">
    <property type="entry name" value="Butyryl-CoA Dehydrogenase, subunit A, domain 2"/>
    <property type="match status" value="1"/>
</dbReference>
<feature type="non-terminal residue" evidence="11">
    <location>
        <position position="1"/>
    </location>
</feature>
<evidence type="ECO:0000256" key="1">
    <source>
        <dbReference type="ARBA" id="ARBA00001974"/>
    </source>
</evidence>
<dbReference type="AlphaFoldDB" id="A0A553ZMD6"/>
<dbReference type="InterPro" id="IPR048477">
    <property type="entry name" value="YceM-like_C"/>
</dbReference>
<reference evidence="11 12" key="1">
    <citation type="submission" date="2019-07" db="EMBL/GenBank/DDBJ databases">
        <title>Draft genome for Streptomyces benahoarensis MZ03-48.</title>
        <authorList>
            <person name="Gonzalez-Pimentel J.L."/>
        </authorList>
    </citation>
    <scope>NUCLEOTIDE SEQUENCE [LARGE SCALE GENOMIC DNA]</scope>
    <source>
        <strain evidence="11 12">MZ03-48</strain>
    </source>
</reference>